<reference evidence="1" key="1">
    <citation type="submission" date="2021-02" db="EMBL/GenBank/DDBJ databases">
        <title>Thiocyanate and organic carbon inputs drive convergent selection for specific autotrophic Afipia and Thiobacillus strains within complex microbiomes.</title>
        <authorList>
            <person name="Huddy R.J."/>
            <person name="Sachdeva R."/>
            <person name="Kadzinga F."/>
            <person name="Kantor R.S."/>
            <person name="Harrison S.T.L."/>
            <person name="Banfield J.F."/>
        </authorList>
    </citation>
    <scope>NUCLEOTIDE SEQUENCE</scope>
    <source>
        <strain evidence="1">SCN18_10_11_15_R4_P_38_20</strain>
    </source>
</reference>
<name>A0A8J7PWL5_9PROT</name>
<dbReference type="Proteomes" id="UP000664414">
    <property type="component" value="Unassembled WGS sequence"/>
</dbReference>
<protein>
    <recommendedName>
        <fullName evidence="3">Lipoprotein</fullName>
    </recommendedName>
</protein>
<dbReference type="AlphaFoldDB" id="A0A8J7PWL5"/>
<comment type="caution">
    <text evidence="1">The sequence shown here is derived from an EMBL/GenBank/DDBJ whole genome shotgun (WGS) entry which is preliminary data.</text>
</comment>
<proteinExistence type="predicted"/>
<organism evidence="1 2">
    <name type="scientific">Candidatus Paracaedimonas acanthamoebae</name>
    <dbReference type="NCBI Taxonomy" id="244581"/>
    <lineage>
        <taxon>Bacteria</taxon>
        <taxon>Pseudomonadati</taxon>
        <taxon>Pseudomonadota</taxon>
        <taxon>Alphaproteobacteria</taxon>
        <taxon>Holosporales</taxon>
        <taxon>Caedimonadaceae</taxon>
        <taxon>Candidatus Paracaedimonas</taxon>
    </lineage>
</organism>
<evidence type="ECO:0008006" key="3">
    <source>
        <dbReference type="Google" id="ProtNLM"/>
    </source>
</evidence>
<dbReference type="EMBL" id="JAFKGL010000011">
    <property type="protein sequence ID" value="MBN9412528.1"/>
    <property type="molecule type" value="Genomic_DNA"/>
</dbReference>
<accession>A0A8J7PWL5</accession>
<dbReference type="PROSITE" id="PS51257">
    <property type="entry name" value="PROKAR_LIPOPROTEIN"/>
    <property type="match status" value="1"/>
</dbReference>
<evidence type="ECO:0000313" key="2">
    <source>
        <dbReference type="Proteomes" id="UP000664414"/>
    </source>
</evidence>
<sequence length="106" mass="11650">MTNLYKKYFLFGGIFLLGGCSFQDQGIKNTNLRDKVIACGAGFSEAALGTLGGERRGDIQADAGLKISTEEIIFSELPPEDRLNAYKDYIRCIKSTTFPLDKKTSS</sequence>
<evidence type="ECO:0000313" key="1">
    <source>
        <dbReference type="EMBL" id="MBN9412528.1"/>
    </source>
</evidence>
<gene>
    <name evidence="1" type="ORF">J0H12_01180</name>
</gene>